<dbReference type="SFLD" id="SFLDS00029">
    <property type="entry name" value="Radical_SAM"/>
    <property type="match status" value="1"/>
</dbReference>
<gene>
    <name evidence="5" type="ORF">JYA64_19890</name>
</gene>
<keyword evidence="3" id="KW-0004">4Fe-4S</keyword>
<dbReference type="InterPro" id="IPR034505">
    <property type="entry name" value="Coproporphyrinogen-III_oxidase"/>
</dbReference>
<reference evidence="5 6" key="1">
    <citation type="submission" date="2021-01" db="EMBL/GenBank/DDBJ databases">
        <title>Genome Sequencing of Type Strains.</title>
        <authorList>
            <person name="Lemaire J.F."/>
            <person name="Inderbitzin P."/>
            <person name="Collins S.B."/>
            <person name="Wespe N."/>
            <person name="Knight-Connoni V."/>
        </authorList>
    </citation>
    <scope>NUCLEOTIDE SEQUENCE [LARGE SCALE GENOMIC DNA]</scope>
    <source>
        <strain evidence="5 6">DSM 14730</strain>
    </source>
</reference>
<dbReference type="Pfam" id="PF04055">
    <property type="entry name" value="Radical_SAM"/>
    <property type="match status" value="1"/>
</dbReference>
<name>A0ABS2ZHC2_9BACL</name>
<dbReference type="SMART" id="SM00729">
    <property type="entry name" value="Elp3"/>
    <property type="match status" value="1"/>
</dbReference>
<keyword evidence="3" id="KW-0408">Iron</keyword>
<comment type="function">
    <text evidence="3">Probably acts as a heme chaperone, transferring heme to an unknown acceptor. Binds one molecule of heme per monomer, possibly covalently. Binds 1 [4Fe-4S] cluster. The cluster is coordinated with 3 cysteines and an exchangeable S-adenosyl-L-methionine.</text>
</comment>
<dbReference type="SFLD" id="SFLDF00562">
    <property type="entry name" value="HemN-like__clustered_with_heat"/>
    <property type="match status" value="1"/>
</dbReference>
<dbReference type="SFLD" id="SFLDF00288">
    <property type="entry name" value="HemN-like__clustered_with_nucl"/>
    <property type="match status" value="1"/>
</dbReference>
<organism evidence="5 6">
    <name type="scientific">Fictibacillus barbaricus</name>
    <dbReference type="NCBI Taxonomy" id="182136"/>
    <lineage>
        <taxon>Bacteria</taxon>
        <taxon>Bacillati</taxon>
        <taxon>Bacillota</taxon>
        <taxon>Bacilli</taxon>
        <taxon>Bacillales</taxon>
        <taxon>Fictibacillaceae</taxon>
        <taxon>Fictibacillus</taxon>
    </lineage>
</organism>
<dbReference type="InterPro" id="IPR007197">
    <property type="entry name" value="rSAM"/>
</dbReference>
<evidence type="ECO:0000256" key="2">
    <source>
        <dbReference type="ARBA" id="ARBA00017228"/>
    </source>
</evidence>
<proteinExistence type="inferred from homology"/>
<comment type="subcellular location">
    <subcellularLocation>
        <location evidence="3">Cytoplasm</location>
    </subcellularLocation>
</comment>
<evidence type="ECO:0000313" key="5">
    <source>
        <dbReference type="EMBL" id="MBN3547578.1"/>
    </source>
</evidence>
<dbReference type="RefSeq" id="WP_188402288.1">
    <property type="nucleotide sequence ID" value="NZ_BMCE01000001.1"/>
</dbReference>
<dbReference type="InterPro" id="IPR004559">
    <property type="entry name" value="HemW-like"/>
</dbReference>
<dbReference type="Gene3D" id="3.80.30.20">
    <property type="entry name" value="tm_1862 like domain"/>
    <property type="match status" value="1"/>
</dbReference>
<dbReference type="PANTHER" id="PTHR13932:SF5">
    <property type="entry name" value="RADICAL S-ADENOSYL METHIONINE DOMAIN-CONTAINING PROTEIN 1, MITOCHONDRIAL"/>
    <property type="match status" value="1"/>
</dbReference>
<sequence length="381" mass="43788">MLKAAYLHIPFCVQICHYCDFNKIFIHQQPVDEYLKSMKTEMLNTTNRFNNYKMETIFVGGGTPTSLSESQLDTFLRDVNEVLGNQSLKEFTVEANPEQTTNEKIAVLKSNGVNRLSIGVQAFQDSLLKKIGRTHNKEDVYSTVFSAKKAGIHNMSIDLMFGLPGQTMEMFKESVNEALALDVPHISSYSLQIEKKTVFYNLAQKGKLVLPEQELEAAMYEYLIETLDKRGFKQYEISNFAVPGFESKHNLQYWDNNEYFGIGAGAHSYAEGTRRRNAGPLRQYMSLIEENGFPYVEEHLVPLSEKMEEEMFMGLRKHQGVSDKTFFDRYGKSMFDVYKDPIERLIQKGWLERKKDTLMLTKEGIPLGNEVFQEFIGVVLD</sequence>
<dbReference type="SUPFAM" id="SSF102114">
    <property type="entry name" value="Radical SAM enzymes"/>
    <property type="match status" value="1"/>
</dbReference>
<evidence type="ECO:0000256" key="3">
    <source>
        <dbReference type="RuleBase" id="RU364116"/>
    </source>
</evidence>
<dbReference type="Proteomes" id="UP001319060">
    <property type="component" value="Unassembled WGS sequence"/>
</dbReference>
<dbReference type="InterPro" id="IPR006638">
    <property type="entry name" value="Elp3/MiaA/NifB-like_rSAM"/>
</dbReference>
<keyword evidence="3" id="KW-0349">Heme</keyword>
<comment type="caution">
    <text evidence="5">The sequence shown here is derived from an EMBL/GenBank/DDBJ whole genome shotgun (WGS) entry which is preliminary data.</text>
</comment>
<keyword evidence="3" id="KW-0949">S-adenosyl-L-methionine</keyword>
<keyword evidence="6" id="KW-1185">Reference proteome</keyword>
<keyword evidence="3" id="KW-0143">Chaperone</keyword>
<keyword evidence="3" id="KW-0479">Metal-binding</keyword>
<keyword evidence="3" id="KW-0963">Cytoplasm</keyword>
<keyword evidence="3" id="KW-0411">Iron-sulfur</keyword>
<dbReference type="NCBIfam" id="TIGR00539">
    <property type="entry name" value="hemN_rel"/>
    <property type="match status" value="1"/>
</dbReference>
<comment type="similarity">
    <text evidence="1">Belongs to the anaerobic coproporphyrinogen-III oxidase family. HemW subfamily.</text>
</comment>
<dbReference type="SFLD" id="SFLDG01082">
    <property type="entry name" value="B12-binding_domain_containing"/>
    <property type="match status" value="1"/>
</dbReference>
<accession>A0ABS2ZHC2</accession>
<dbReference type="InterPro" id="IPR058240">
    <property type="entry name" value="rSAM_sf"/>
</dbReference>
<dbReference type="Pfam" id="PF06969">
    <property type="entry name" value="HemN_C"/>
    <property type="match status" value="1"/>
</dbReference>
<evidence type="ECO:0000256" key="1">
    <source>
        <dbReference type="ARBA" id="ARBA00006100"/>
    </source>
</evidence>
<protein>
    <recommendedName>
        <fullName evidence="2 3">Heme chaperone HemW</fullName>
    </recommendedName>
</protein>
<dbReference type="SFLD" id="SFLDG01065">
    <property type="entry name" value="anaerobic_coproporphyrinogen-I"/>
    <property type="match status" value="1"/>
</dbReference>
<dbReference type="PANTHER" id="PTHR13932">
    <property type="entry name" value="COPROPORPHYRINIGEN III OXIDASE"/>
    <property type="match status" value="1"/>
</dbReference>
<dbReference type="PROSITE" id="PS51918">
    <property type="entry name" value="RADICAL_SAM"/>
    <property type="match status" value="1"/>
</dbReference>
<dbReference type="InterPro" id="IPR023404">
    <property type="entry name" value="rSAM_horseshoe"/>
</dbReference>
<evidence type="ECO:0000259" key="4">
    <source>
        <dbReference type="PROSITE" id="PS51918"/>
    </source>
</evidence>
<evidence type="ECO:0000313" key="6">
    <source>
        <dbReference type="Proteomes" id="UP001319060"/>
    </source>
</evidence>
<dbReference type="EMBL" id="JAFHKS010000044">
    <property type="protein sequence ID" value="MBN3547578.1"/>
    <property type="molecule type" value="Genomic_DNA"/>
</dbReference>
<dbReference type="InterPro" id="IPR010723">
    <property type="entry name" value="HemN_C"/>
</dbReference>
<feature type="domain" description="Radical SAM core" evidence="4">
    <location>
        <begin position="1"/>
        <end position="233"/>
    </location>
</feature>